<feature type="compositionally biased region" description="Basic and acidic residues" evidence="1">
    <location>
        <begin position="53"/>
        <end position="62"/>
    </location>
</feature>
<protein>
    <recommendedName>
        <fullName evidence="4">DUF4352 domain-containing protein</fullName>
    </recommendedName>
</protein>
<evidence type="ECO:0000313" key="2">
    <source>
        <dbReference type="EMBL" id="EWC47787.1"/>
    </source>
</evidence>
<proteinExistence type="predicted"/>
<feature type="region of interest" description="Disordered" evidence="1">
    <location>
        <begin position="53"/>
        <end position="84"/>
    </location>
</feature>
<feature type="compositionally biased region" description="Polar residues" evidence="1">
    <location>
        <begin position="70"/>
        <end position="81"/>
    </location>
</feature>
<dbReference type="Proteomes" id="UP000024837">
    <property type="component" value="Unassembled WGS sequence"/>
</dbReference>
<accession>W7I5P5</accession>
<gene>
    <name evidence="2" type="ORF">DRE_02987</name>
</gene>
<name>W7I5P5_9PEZI</name>
<keyword evidence="3" id="KW-1185">Reference proteome</keyword>
<organism evidence="2 3">
    <name type="scientific">Drechslerella stenobrocha 248</name>
    <dbReference type="NCBI Taxonomy" id="1043628"/>
    <lineage>
        <taxon>Eukaryota</taxon>
        <taxon>Fungi</taxon>
        <taxon>Dikarya</taxon>
        <taxon>Ascomycota</taxon>
        <taxon>Pezizomycotina</taxon>
        <taxon>Orbiliomycetes</taxon>
        <taxon>Orbiliales</taxon>
        <taxon>Orbiliaceae</taxon>
        <taxon>Drechslerella</taxon>
    </lineage>
</organism>
<evidence type="ECO:0000313" key="3">
    <source>
        <dbReference type="Proteomes" id="UP000024837"/>
    </source>
</evidence>
<dbReference type="AlphaFoldDB" id="W7I5P5"/>
<dbReference type="EMBL" id="KI966408">
    <property type="protein sequence ID" value="EWC47787.1"/>
    <property type="molecule type" value="Genomic_DNA"/>
</dbReference>
<evidence type="ECO:0000256" key="1">
    <source>
        <dbReference type="SAM" id="MobiDB-lite"/>
    </source>
</evidence>
<feature type="region of interest" description="Disordered" evidence="1">
    <location>
        <begin position="135"/>
        <end position="177"/>
    </location>
</feature>
<dbReference type="OrthoDB" id="4494162at2759"/>
<dbReference type="HOGENOM" id="CLU_1304599_0_0_1"/>
<evidence type="ECO:0008006" key="4">
    <source>
        <dbReference type="Google" id="ProtNLM"/>
    </source>
</evidence>
<sequence length="213" mass="22968">MASLDEGVKKVLLGQGVDITKLGLGIADETSQDQVLVVNVSFTNDSGEAITLDEKSTQEKVDGSVAAPSSLGSGKTSSFTVSPGDDVVFGVAGSTISVRFKHDKKAPKIELGDELKADEPPVGVEITETEVELEIETEEKTEKKTTRTVGKQQPETKKTKTEKTETETPTTSTETKIETKIKKEDLESKITVTKKTETKKKETSFAVVVYNAK</sequence>
<feature type="compositionally biased region" description="Basic and acidic residues" evidence="1">
    <location>
        <begin position="154"/>
        <end position="166"/>
    </location>
</feature>
<reference evidence="2 3" key="1">
    <citation type="submission" date="2013-05" db="EMBL/GenBank/DDBJ databases">
        <title>Drechslerella stenobrocha genome reveals carnivorous origination and mechanical trapping mechanism of predatory fungi.</title>
        <authorList>
            <person name="Liu X."/>
            <person name="Zhang W."/>
            <person name="Liu K."/>
        </authorList>
    </citation>
    <scope>NUCLEOTIDE SEQUENCE [LARGE SCALE GENOMIC DNA]</scope>
    <source>
        <strain evidence="2 3">248</strain>
    </source>
</reference>